<gene>
    <name evidence="1" type="ORF">AB2U05_13505</name>
</gene>
<evidence type="ECO:0000313" key="1">
    <source>
        <dbReference type="EMBL" id="XDQ79405.1"/>
    </source>
</evidence>
<accession>A0AB39TJL2</accession>
<dbReference type="AlphaFoldDB" id="A0AB39TJL2"/>
<dbReference type="RefSeq" id="WP_369183318.1">
    <property type="nucleotide sequence ID" value="NZ_CP163445.1"/>
</dbReference>
<dbReference type="Pfam" id="PF13384">
    <property type="entry name" value="HTH_23"/>
    <property type="match status" value="1"/>
</dbReference>
<protein>
    <recommendedName>
        <fullName evidence="2">Helix-turn-helix domain-containing protein</fullName>
    </recommendedName>
</protein>
<sequence length="137" mass="15061">MPHQRADITKAKLNASDAVEMRRTGMTYQAIGDALGVNRKTAWRYVQDAMAERARETAPARDALIGEQLAVIETVLDGLLPKVATGDTRAAEVVIKAMDRHARLFGLDAPVRVKAELTDERIARVRQLAEQIAEVGQ</sequence>
<organism evidence="1">
    <name type="scientific">Streptomyces sp. Y1</name>
    <dbReference type="NCBI Taxonomy" id="3238634"/>
    <lineage>
        <taxon>Bacteria</taxon>
        <taxon>Bacillati</taxon>
        <taxon>Actinomycetota</taxon>
        <taxon>Actinomycetes</taxon>
        <taxon>Kitasatosporales</taxon>
        <taxon>Streptomycetaceae</taxon>
        <taxon>Streptomyces</taxon>
    </lineage>
</organism>
<proteinExistence type="predicted"/>
<evidence type="ECO:0008006" key="2">
    <source>
        <dbReference type="Google" id="ProtNLM"/>
    </source>
</evidence>
<name>A0AB39TJL2_9ACTN</name>
<dbReference type="EMBL" id="CP163445">
    <property type="protein sequence ID" value="XDQ79405.1"/>
    <property type="molecule type" value="Genomic_DNA"/>
</dbReference>
<reference evidence="1" key="1">
    <citation type="submission" date="2024-07" db="EMBL/GenBank/DDBJ databases">
        <authorList>
            <person name="Yu S.T."/>
        </authorList>
    </citation>
    <scope>NUCLEOTIDE SEQUENCE</scope>
    <source>
        <strain evidence="1">Y1</strain>
    </source>
</reference>